<dbReference type="InterPro" id="IPR041420">
    <property type="entry name" value="PBECR4"/>
</dbReference>
<accession>A0A125W7U0</accession>
<dbReference type="RefSeq" id="WP_002402066.1">
    <property type="nucleotide sequence ID" value="NZ_GL454431.1"/>
</dbReference>
<reference evidence="2 3" key="1">
    <citation type="submission" date="2010-07" db="EMBL/GenBank/DDBJ databases">
        <authorList>
            <person name="Sid Ahmed O."/>
        </authorList>
    </citation>
    <scope>NUCLEOTIDE SEQUENCE [LARGE SCALE GENOMIC DNA]</scope>
    <source>
        <strain evidence="2 3">TX4248</strain>
    </source>
</reference>
<protein>
    <recommendedName>
        <fullName evidence="1">Phage-Barnase-EndoU-ColicinE5/D-RelE like nuclease 4 domain-containing protein</fullName>
    </recommendedName>
</protein>
<comment type="caution">
    <text evidence="2">The sequence shown here is derived from an EMBL/GenBank/DDBJ whole genome shotgun (WGS) entry which is preliminary data.</text>
</comment>
<gene>
    <name evidence="2" type="ORF">HMPREF9498_00986</name>
</gene>
<evidence type="ECO:0000313" key="2">
    <source>
        <dbReference type="EMBL" id="EFM83405.1"/>
    </source>
</evidence>
<proteinExistence type="predicted"/>
<sequence>MPKDLQKTYNLFLSNLDGKMAVITTPFVKLDCFYVKFDILQLPHLLGLHKIYKDSPRIICQKLNDEVITYKHLQRHSNFGTIKDRVELFEFILEIFLEGYNDSVIYVSEADKFGSSMKLDIAFSHPHKNKILTLGLREVNDCVYAPVTFYVSKSSRPTFTKSKRAKILTLELISFNL</sequence>
<dbReference type="Pfam" id="PF18813">
    <property type="entry name" value="PBECR4"/>
    <property type="match status" value="1"/>
</dbReference>
<dbReference type="HOGENOM" id="CLU_1479873_0_0_9"/>
<dbReference type="EMBL" id="AEBR01000026">
    <property type="protein sequence ID" value="EFM83405.1"/>
    <property type="molecule type" value="Genomic_DNA"/>
</dbReference>
<evidence type="ECO:0000259" key="1">
    <source>
        <dbReference type="Pfam" id="PF18813"/>
    </source>
</evidence>
<organism evidence="2 3">
    <name type="scientific">Enterococcus faecalis TX4248</name>
    <dbReference type="NCBI Taxonomy" id="749495"/>
    <lineage>
        <taxon>Bacteria</taxon>
        <taxon>Bacillati</taxon>
        <taxon>Bacillota</taxon>
        <taxon>Bacilli</taxon>
        <taxon>Lactobacillales</taxon>
        <taxon>Enterococcaceae</taxon>
        <taxon>Enterococcus</taxon>
    </lineage>
</organism>
<dbReference type="Proteomes" id="UP000004846">
    <property type="component" value="Unassembled WGS sequence"/>
</dbReference>
<name>A0A125W7U0_ENTFL</name>
<feature type="domain" description="Phage-Barnase-EndoU-ColicinE5/D-RelE like nuclease 4" evidence="1">
    <location>
        <begin position="5"/>
        <end position="156"/>
    </location>
</feature>
<evidence type="ECO:0000313" key="3">
    <source>
        <dbReference type="Proteomes" id="UP000004846"/>
    </source>
</evidence>
<dbReference type="AlphaFoldDB" id="A0A125W7U0"/>